<name>A0A1G7GVT5_9FLAO</name>
<dbReference type="EMBL" id="FNAO01000008">
    <property type="protein sequence ID" value="SDE92163.1"/>
    <property type="molecule type" value="Genomic_DNA"/>
</dbReference>
<proteinExistence type="predicted"/>
<dbReference type="AlphaFoldDB" id="A0A1G7GVT5"/>
<evidence type="ECO:0000313" key="2">
    <source>
        <dbReference type="Proteomes" id="UP000199109"/>
    </source>
</evidence>
<evidence type="ECO:0000313" key="1">
    <source>
        <dbReference type="EMBL" id="SDE92163.1"/>
    </source>
</evidence>
<keyword evidence="2" id="KW-1185">Reference proteome</keyword>
<accession>A0A1G7GVT5</accession>
<reference evidence="1 2" key="1">
    <citation type="submission" date="2016-10" db="EMBL/GenBank/DDBJ databases">
        <authorList>
            <person name="de Groot N.N."/>
        </authorList>
    </citation>
    <scope>NUCLEOTIDE SEQUENCE [LARGE SCALE GENOMIC DNA]</scope>
    <source>
        <strain evidence="1 2">DSM 23421</strain>
    </source>
</reference>
<sequence>MTLKSFAKDKANFEFRKLKLKYCIFNPEKHSESYENIQ</sequence>
<gene>
    <name evidence="1" type="ORF">SAMN05421636_108307</name>
</gene>
<dbReference type="Proteomes" id="UP000199109">
    <property type="component" value="Unassembled WGS sequence"/>
</dbReference>
<protein>
    <submittedName>
        <fullName evidence="1">Uncharacterized protein</fullName>
    </submittedName>
</protein>
<dbReference type="STRING" id="641691.SAMN05421636_108307"/>
<organism evidence="1 2">
    <name type="scientific">Pricia antarctica</name>
    <dbReference type="NCBI Taxonomy" id="641691"/>
    <lineage>
        <taxon>Bacteria</taxon>
        <taxon>Pseudomonadati</taxon>
        <taxon>Bacteroidota</taxon>
        <taxon>Flavobacteriia</taxon>
        <taxon>Flavobacteriales</taxon>
        <taxon>Flavobacteriaceae</taxon>
        <taxon>Pricia</taxon>
    </lineage>
</organism>